<evidence type="ECO:0000256" key="1">
    <source>
        <dbReference type="SAM" id="MobiDB-lite"/>
    </source>
</evidence>
<keyword evidence="2" id="KW-1133">Transmembrane helix</keyword>
<name>A0A1S1Q1W3_9ACTN</name>
<accession>A0A1S1Q1W3</accession>
<evidence type="ECO:0000313" key="3">
    <source>
        <dbReference type="EMBL" id="OHV27569.1"/>
    </source>
</evidence>
<reference evidence="4" key="1">
    <citation type="submission" date="2016-07" db="EMBL/GenBank/DDBJ databases">
        <title>Frankia sp. NRRL B-16219 Genome sequencing.</title>
        <authorList>
            <person name="Ghodhbane-Gtari F."/>
            <person name="Swanson E."/>
            <person name="Gueddou A."/>
            <person name="Louati M."/>
            <person name="Nouioui I."/>
            <person name="Hezbri K."/>
            <person name="Abebe-Akele F."/>
            <person name="Simpson S."/>
            <person name="Morris K."/>
            <person name="Thomas K."/>
            <person name="Gtari M."/>
            <person name="Tisa L.S."/>
        </authorList>
    </citation>
    <scope>NUCLEOTIDE SEQUENCE [LARGE SCALE GENOMIC DNA]</scope>
    <source>
        <strain evidence="4">NRRL B-16219</strain>
    </source>
</reference>
<organism evidence="3 4">
    <name type="scientific">Parafrankia soli</name>
    <dbReference type="NCBI Taxonomy" id="2599596"/>
    <lineage>
        <taxon>Bacteria</taxon>
        <taxon>Bacillati</taxon>
        <taxon>Actinomycetota</taxon>
        <taxon>Actinomycetes</taxon>
        <taxon>Frankiales</taxon>
        <taxon>Frankiaceae</taxon>
        <taxon>Parafrankia</taxon>
    </lineage>
</organism>
<sequence length="153" mass="15557">MTRPTTVHNTGNPQVTGDSPYAPPMPEAGRNPTPRAGHNATGQAAPQGAYPQPSADQSGYLPYPENGQTQAQFGRPPYPHGPGPAGETSGVRTLWILGFVLGAVGVLFPVAGVAGIVCGAVAWSRRSSRGKAATIVAIAGTVIGLAIGIMLYA</sequence>
<proteinExistence type="predicted"/>
<comment type="caution">
    <text evidence="3">The sequence shown here is derived from an EMBL/GenBank/DDBJ whole genome shotgun (WGS) entry which is preliminary data.</text>
</comment>
<dbReference type="RefSeq" id="WP_071064652.1">
    <property type="nucleotide sequence ID" value="NZ_MAXA01000220.1"/>
</dbReference>
<feature type="transmembrane region" description="Helical" evidence="2">
    <location>
        <begin position="135"/>
        <end position="152"/>
    </location>
</feature>
<dbReference type="Proteomes" id="UP000179769">
    <property type="component" value="Unassembled WGS sequence"/>
</dbReference>
<evidence type="ECO:0000256" key="2">
    <source>
        <dbReference type="SAM" id="Phobius"/>
    </source>
</evidence>
<dbReference type="OrthoDB" id="3214169at2"/>
<keyword evidence="2" id="KW-0472">Membrane</keyword>
<dbReference type="AlphaFoldDB" id="A0A1S1Q1W3"/>
<evidence type="ECO:0000313" key="4">
    <source>
        <dbReference type="Proteomes" id="UP000179769"/>
    </source>
</evidence>
<feature type="compositionally biased region" description="Polar residues" evidence="1">
    <location>
        <begin position="1"/>
        <end position="17"/>
    </location>
</feature>
<keyword evidence="2" id="KW-0812">Transmembrane</keyword>
<gene>
    <name evidence="3" type="ORF">BBK14_20155</name>
</gene>
<feature type="transmembrane region" description="Helical" evidence="2">
    <location>
        <begin position="94"/>
        <end position="123"/>
    </location>
</feature>
<dbReference type="EMBL" id="MAXA01000220">
    <property type="protein sequence ID" value="OHV27569.1"/>
    <property type="molecule type" value="Genomic_DNA"/>
</dbReference>
<feature type="region of interest" description="Disordered" evidence="1">
    <location>
        <begin position="1"/>
        <end position="86"/>
    </location>
</feature>
<keyword evidence="4" id="KW-1185">Reference proteome</keyword>
<protein>
    <recommendedName>
        <fullName evidence="5">DUF4190 domain-containing protein</fullName>
    </recommendedName>
</protein>
<evidence type="ECO:0008006" key="5">
    <source>
        <dbReference type="Google" id="ProtNLM"/>
    </source>
</evidence>